<organism evidence="5 6">
    <name type="scientific">Echeneis naucrates</name>
    <name type="common">Live sharksucker</name>
    <dbReference type="NCBI Taxonomy" id="173247"/>
    <lineage>
        <taxon>Eukaryota</taxon>
        <taxon>Metazoa</taxon>
        <taxon>Chordata</taxon>
        <taxon>Craniata</taxon>
        <taxon>Vertebrata</taxon>
        <taxon>Euteleostomi</taxon>
        <taxon>Actinopterygii</taxon>
        <taxon>Neopterygii</taxon>
        <taxon>Teleostei</taxon>
        <taxon>Neoteleostei</taxon>
        <taxon>Acanthomorphata</taxon>
        <taxon>Carangaria</taxon>
        <taxon>Carangiformes</taxon>
        <taxon>Echeneidae</taxon>
        <taxon>Echeneis</taxon>
    </lineage>
</organism>
<dbReference type="PANTHER" id="PTHR21402">
    <property type="entry name" value="GAMETOCYTE SPECIFIC FACTOR 1-RELATED"/>
    <property type="match status" value="1"/>
</dbReference>
<gene>
    <name evidence="5" type="primary">zgc:56699</name>
</gene>
<dbReference type="AlphaFoldDB" id="A0A665SXP4"/>
<dbReference type="Proteomes" id="UP000472264">
    <property type="component" value="Chromosome 7"/>
</dbReference>
<evidence type="ECO:0000256" key="2">
    <source>
        <dbReference type="ARBA" id="ARBA00022771"/>
    </source>
</evidence>
<reference evidence="5" key="1">
    <citation type="submission" date="2021-04" db="EMBL/GenBank/DDBJ databases">
        <authorList>
            <consortium name="Wellcome Sanger Institute Data Sharing"/>
        </authorList>
    </citation>
    <scope>NUCLEOTIDE SEQUENCE [LARGE SCALE GENOMIC DNA]</scope>
</reference>
<keyword evidence="6" id="KW-1185">Reference proteome</keyword>
<name>A0A665SXP4_ECHNA</name>
<dbReference type="PANTHER" id="PTHR21402:SF5">
    <property type="entry name" value="GAMETOCYTE SPECIFIC FACTOR 1"/>
    <property type="match status" value="1"/>
</dbReference>
<dbReference type="InParanoid" id="A0A665SXP4"/>
<dbReference type="InterPro" id="IPR036236">
    <property type="entry name" value="Znf_C2H2_sf"/>
</dbReference>
<evidence type="ECO:0000313" key="5">
    <source>
        <dbReference type="Ensembl" id="ENSENLP00000002090.1"/>
    </source>
</evidence>
<dbReference type="SUPFAM" id="SSF57667">
    <property type="entry name" value="beta-beta-alpha zinc fingers"/>
    <property type="match status" value="1"/>
</dbReference>
<accession>A0A665SXP4</accession>
<dbReference type="Pfam" id="PF05253">
    <property type="entry name" value="zf-U11-48K"/>
    <property type="match status" value="2"/>
</dbReference>
<dbReference type="Ensembl" id="ENSENLT00000002264.1">
    <property type="protein sequence ID" value="ENSENLP00000002090.1"/>
    <property type="gene ID" value="ENSENLG00000001124.1"/>
</dbReference>
<reference evidence="5" key="3">
    <citation type="submission" date="2025-09" db="UniProtKB">
        <authorList>
            <consortium name="Ensembl"/>
        </authorList>
    </citation>
    <scope>IDENTIFICATION</scope>
</reference>
<evidence type="ECO:0000256" key="3">
    <source>
        <dbReference type="ARBA" id="ARBA00022833"/>
    </source>
</evidence>
<sequence length="176" mass="20397">ILKKHLSSSCSCKIRPHIVMTNVCVFSILKDDKGNYDQDKILQCPFDKNHKMRASRFPYHLIKCRKNHPKLASELKPCPFNARHLVPGHEMTHHIETCQNRISVESEECEISFGSLLLSQVPNNAWVKPNMTEDWDKGRRSNTLSLLHLGTGCIKQTDMLNTERWRQILLTSYKAR</sequence>
<dbReference type="GO" id="GO:0008270">
    <property type="term" value="F:zinc ion binding"/>
    <property type="evidence" value="ECO:0007669"/>
    <property type="project" value="UniProtKB-KW"/>
</dbReference>
<keyword evidence="1" id="KW-0479">Metal-binding</keyword>
<feature type="domain" description="CHHC U11-48K-type" evidence="4">
    <location>
        <begin position="75"/>
        <end position="102"/>
    </location>
</feature>
<evidence type="ECO:0000313" key="6">
    <source>
        <dbReference type="Proteomes" id="UP000472264"/>
    </source>
</evidence>
<dbReference type="InterPro" id="IPR051591">
    <property type="entry name" value="UPF0224_FAM112_RNA_Proc"/>
</dbReference>
<dbReference type="PROSITE" id="PS51800">
    <property type="entry name" value="ZF_CHHC_U11_48K"/>
    <property type="match status" value="2"/>
</dbReference>
<reference evidence="5" key="2">
    <citation type="submission" date="2025-08" db="UniProtKB">
        <authorList>
            <consortium name="Ensembl"/>
        </authorList>
    </citation>
    <scope>IDENTIFICATION</scope>
</reference>
<evidence type="ECO:0000256" key="1">
    <source>
        <dbReference type="ARBA" id="ARBA00022723"/>
    </source>
</evidence>
<protein>
    <submittedName>
        <fullName evidence="5">Zgc:56699</fullName>
    </submittedName>
</protein>
<dbReference type="InterPro" id="IPR022776">
    <property type="entry name" value="TRM13/UPF0224_CHHC_Znf_dom"/>
</dbReference>
<feature type="domain" description="CHHC U11-48K-type" evidence="4">
    <location>
        <begin position="41"/>
        <end position="68"/>
    </location>
</feature>
<evidence type="ECO:0000259" key="4">
    <source>
        <dbReference type="PROSITE" id="PS51800"/>
    </source>
</evidence>
<keyword evidence="3" id="KW-0862">Zinc</keyword>
<keyword evidence="2" id="KW-0863">Zinc-finger</keyword>
<proteinExistence type="predicted"/>